<feature type="repeat" description="PPR" evidence="2">
    <location>
        <begin position="291"/>
        <end position="325"/>
    </location>
</feature>
<dbReference type="InterPro" id="IPR002885">
    <property type="entry name" value="PPR_rpt"/>
</dbReference>
<feature type="repeat" description="PPR" evidence="2">
    <location>
        <begin position="694"/>
        <end position="728"/>
    </location>
</feature>
<reference evidence="3" key="1">
    <citation type="submission" date="2023-04" db="EMBL/GenBank/DDBJ databases">
        <authorList>
            <person name="Vijverberg K."/>
            <person name="Xiong W."/>
            <person name="Schranz E."/>
        </authorList>
    </citation>
    <scope>NUCLEOTIDE SEQUENCE</scope>
</reference>
<evidence type="ECO:0000313" key="4">
    <source>
        <dbReference type="Proteomes" id="UP001177003"/>
    </source>
</evidence>
<feature type="repeat" description="PPR" evidence="2">
    <location>
        <begin position="260"/>
        <end position="290"/>
    </location>
</feature>
<feature type="repeat" description="PPR" evidence="2">
    <location>
        <begin position="796"/>
        <end position="830"/>
    </location>
</feature>
<dbReference type="EMBL" id="OX465077">
    <property type="protein sequence ID" value="CAI9266661.1"/>
    <property type="molecule type" value="Genomic_DNA"/>
</dbReference>
<dbReference type="PANTHER" id="PTHR47926:SF441">
    <property type="entry name" value="PENTATRICOPEPTIDE REPEAT-CONTAINING PROTEIN"/>
    <property type="match status" value="1"/>
</dbReference>
<feature type="repeat" description="PPR" evidence="2">
    <location>
        <begin position="225"/>
        <end position="259"/>
    </location>
</feature>
<name>A0AA35V4G7_LACSI</name>
<dbReference type="AlphaFoldDB" id="A0AA35V4G7"/>
<dbReference type="Pfam" id="PF20431">
    <property type="entry name" value="E_motif"/>
    <property type="match status" value="1"/>
</dbReference>
<dbReference type="FunFam" id="1.25.40.10:FF:000366">
    <property type="entry name" value="Pentatricopeptide (PPR) repeat-containing protein"/>
    <property type="match status" value="1"/>
</dbReference>
<feature type="repeat" description="PPR" evidence="2">
    <location>
        <begin position="493"/>
        <end position="527"/>
    </location>
</feature>
<dbReference type="FunFam" id="1.25.40.10:FF:000427">
    <property type="entry name" value="Pentatricopeptide repeat-containing protein chloroplastic"/>
    <property type="match status" value="1"/>
</dbReference>
<dbReference type="FunFam" id="1.25.40.10:FF:000344">
    <property type="entry name" value="Pentatricopeptide repeat-containing protein"/>
    <property type="match status" value="3"/>
</dbReference>
<keyword evidence="1" id="KW-0677">Repeat</keyword>
<gene>
    <name evidence="3" type="ORF">LSALG_LOCUS7203</name>
</gene>
<feature type="repeat" description="PPR" evidence="2">
    <location>
        <begin position="933"/>
        <end position="967"/>
    </location>
</feature>
<dbReference type="GO" id="GO:0009451">
    <property type="term" value="P:RNA modification"/>
    <property type="evidence" value="ECO:0007669"/>
    <property type="project" value="InterPro"/>
</dbReference>
<dbReference type="Pfam" id="PF01535">
    <property type="entry name" value="PPR"/>
    <property type="match status" value="3"/>
</dbReference>
<dbReference type="GO" id="GO:0003723">
    <property type="term" value="F:RNA binding"/>
    <property type="evidence" value="ECO:0007669"/>
    <property type="project" value="InterPro"/>
</dbReference>
<protein>
    <recommendedName>
        <fullName evidence="5">Pentatricopeptide repeat-containing protein</fullName>
    </recommendedName>
</protein>
<organism evidence="3 4">
    <name type="scientific">Lactuca saligna</name>
    <name type="common">Willowleaf lettuce</name>
    <dbReference type="NCBI Taxonomy" id="75948"/>
    <lineage>
        <taxon>Eukaryota</taxon>
        <taxon>Viridiplantae</taxon>
        <taxon>Streptophyta</taxon>
        <taxon>Embryophyta</taxon>
        <taxon>Tracheophyta</taxon>
        <taxon>Spermatophyta</taxon>
        <taxon>Magnoliopsida</taxon>
        <taxon>eudicotyledons</taxon>
        <taxon>Gunneridae</taxon>
        <taxon>Pentapetalae</taxon>
        <taxon>asterids</taxon>
        <taxon>campanulids</taxon>
        <taxon>Asterales</taxon>
        <taxon>Asteraceae</taxon>
        <taxon>Cichorioideae</taxon>
        <taxon>Cichorieae</taxon>
        <taxon>Lactucinae</taxon>
        <taxon>Lactuca</taxon>
    </lineage>
</organism>
<accession>A0AA35V4G7</accession>
<dbReference type="InterPro" id="IPR046848">
    <property type="entry name" value="E_motif"/>
</dbReference>
<dbReference type="PANTHER" id="PTHR47926">
    <property type="entry name" value="PENTATRICOPEPTIDE REPEAT-CONTAINING PROTEIN"/>
    <property type="match status" value="1"/>
</dbReference>
<feature type="repeat" description="PPR" evidence="2">
    <location>
        <begin position="124"/>
        <end position="158"/>
    </location>
</feature>
<dbReference type="Pfam" id="PF13041">
    <property type="entry name" value="PPR_2"/>
    <property type="match status" value="7"/>
</dbReference>
<dbReference type="Proteomes" id="UP001177003">
    <property type="component" value="Chromosome 1"/>
</dbReference>
<keyword evidence="4" id="KW-1185">Reference proteome</keyword>
<dbReference type="Gene3D" id="1.25.40.10">
    <property type="entry name" value="Tetratricopeptide repeat domain"/>
    <property type="match status" value="7"/>
</dbReference>
<evidence type="ECO:0000256" key="2">
    <source>
        <dbReference type="PROSITE-ProRule" id="PRU00708"/>
    </source>
</evidence>
<evidence type="ECO:0000313" key="3">
    <source>
        <dbReference type="EMBL" id="CAI9266661.1"/>
    </source>
</evidence>
<evidence type="ECO:0008006" key="5">
    <source>
        <dbReference type="Google" id="ProtNLM"/>
    </source>
</evidence>
<feature type="repeat" description="PPR" evidence="2">
    <location>
        <begin position="392"/>
        <end position="426"/>
    </location>
</feature>
<evidence type="ECO:0000256" key="1">
    <source>
        <dbReference type="ARBA" id="ARBA00022737"/>
    </source>
</evidence>
<dbReference type="InterPro" id="IPR046960">
    <property type="entry name" value="PPR_At4g14850-like_plant"/>
</dbReference>
<dbReference type="InterPro" id="IPR011990">
    <property type="entry name" value="TPR-like_helical_dom_sf"/>
</dbReference>
<proteinExistence type="predicted"/>
<dbReference type="NCBIfam" id="TIGR00756">
    <property type="entry name" value="PPR"/>
    <property type="match status" value="8"/>
</dbReference>
<sequence>MRHKRTYIKLTKRTFCSPGVPSLQQLTDRRGFCHPILNLEDEAYTRLLRICLQNCKQIQSRRLFDELPQRLEHASKAVKLIHAQSLILGFDSQGKLGNAIVDLHSKCGNMVFAQKAFARLERKDTLSWNPILSMYSRRGMLEKVGQLFCDMQVSGVYPNQFTYAIVLSVCARLTDIVLGKTVHAHVIKTGFMCDSFCEGSLIDMYAKCGLVHDACEIFDGSVCPDTVSWTAMIAGYVQVGFPEKALRLFQDMLKLGHIPDQVTFVTVISACVESGHLDDARDLFDKMPNPNDVAWNVMISGHAREGYYDLAIDYFQSMTRFDLKPTRSTLGSVLSAIANTFDLDCGSQVHAQATKRGLSSSVYVGSALISMYAKCQEMGPARSVFDSLDEKNIVLWNTMLGGYAQNKDSDQVISLFINMRHSGFQPDEFTYTSVLSASSSLKNPEIGKQFHSLVIKNKLHMNLFVGNALVDMYAKSNSLHDAIKQFNMIKNRDNVSWNAIIVGFVQEEEEELAFSMFQRMRNDGFAPDEYCFASILSACANIQSVNKGKQLHSLLVKYNMETSLYAGSSLLDMYSKCGVVSDAQKVFDSIPVKSVASINALISGYAHNNIEVSVNLLRNMQFQGLNPSEVTLASILDGCNEPSKLNLGRQIHNLAIKYGFENEFFSVSLLGMYFKSQAESDSMVVFSDLSIPKSTVLWTVAISGFAQNNSGDEALVIYQQMRRHNSMPDQATFVSVLKACATSASLPDGRGVHSLVFHTGFDSDELTGSGLVDMYAKCGDIISSSQVFKEMVTKKDVITWNSMIGAYAKNGYAENALEVFDQMRKSTVKPDDVTFLEVLMACSHAGKVSVGREVFDQMTSIYKIKPRMDHVSCLIDLHGRWGYLKEAEEIIDELEFKPNAVVWATFLGACRIHGDKRRGKRASEELLSLEPESSASYVLLSNIYAASGNWEEVNLVRREMKEKGVKKHPGCSWIKLGGETHLFVSGDELHSSSGEIYGILKELKGVMKDEGYVLDAMAD</sequence>
<dbReference type="PROSITE" id="PS51375">
    <property type="entry name" value="PPR"/>
    <property type="match status" value="9"/>
</dbReference>